<dbReference type="InterPro" id="IPR004715">
    <property type="entry name" value="PTS_IIA_fruc"/>
</dbReference>
<keyword evidence="4" id="KW-0808">Transferase</keyword>
<dbReference type="PANTHER" id="PTHR47738">
    <property type="entry name" value="PTS SYSTEM FRUCTOSE-LIKE EIIA COMPONENT-RELATED"/>
    <property type="match status" value="1"/>
</dbReference>
<evidence type="ECO:0000256" key="1">
    <source>
        <dbReference type="ARBA" id="ARBA00022448"/>
    </source>
</evidence>
<dbReference type="InterPro" id="IPR016152">
    <property type="entry name" value="PTrfase/Anion_transptr"/>
</dbReference>
<keyword evidence="8" id="KW-1185">Reference proteome</keyword>
<gene>
    <name evidence="7" type="ORF">H8707_03445</name>
</gene>
<dbReference type="EMBL" id="JACRTG010000009">
    <property type="protein sequence ID" value="MBC8587296.1"/>
    <property type="molecule type" value="Genomic_DNA"/>
</dbReference>
<dbReference type="GO" id="GO:0008982">
    <property type="term" value="F:protein-N(PI)-phosphohistidine-sugar phosphotransferase activity"/>
    <property type="evidence" value="ECO:0007669"/>
    <property type="project" value="InterPro"/>
</dbReference>
<keyword evidence="5" id="KW-0598">Phosphotransferase system</keyword>
<dbReference type="GO" id="GO:0016020">
    <property type="term" value="C:membrane"/>
    <property type="evidence" value="ECO:0007669"/>
    <property type="project" value="InterPro"/>
</dbReference>
<name>A0A926IJC9_9FIRM</name>
<evidence type="ECO:0000313" key="7">
    <source>
        <dbReference type="EMBL" id="MBC8587296.1"/>
    </source>
</evidence>
<reference evidence="7" key="1">
    <citation type="submission" date="2020-08" db="EMBL/GenBank/DDBJ databases">
        <title>Genome public.</title>
        <authorList>
            <person name="Liu C."/>
            <person name="Sun Q."/>
        </authorList>
    </citation>
    <scope>NUCLEOTIDE SEQUENCE</scope>
    <source>
        <strain evidence="7">BX21</strain>
    </source>
</reference>
<dbReference type="Gene3D" id="3.40.930.10">
    <property type="entry name" value="Mannitol-specific EII, Chain A"/>
    <property type="match status" value="1"/>
</dbReference>
<organism evidence="7 8">
    <name type="scientific">Paratissierella segnis</name>
    <dbReference type="NCBI Taxonomy" id="2763679"/>
    <lineage>
        <taxon>Bacteria</taxon>
        <taxon>Bacillati</taxon>
        <taxon>Bacillota</taxon>
        <taxon>Tissierellia</taxon>
        <taxon>Tissierellales</taxon>
        <taxon>Tissierellaceae</taxon>
        <taxon>Paratissierella</taxon>
    </lineage>
</organism>
<feature type="domain" description="PTS EIIA type-2" evidence="6">
    <location>
        <begin position="2"/>
        <end position="148"/>
    </location>
</feature>
<evidence type="ECO:0000259" key="6">
    <source>
        <dbReference type="PROSITE" id="PS51094"/>
    </source>
</evidence>
<keyword evidence="3 7" id="KW-0762">Sugar transport</keyword>
<dbReference type="PROSITE" id="PS00372">
    <property type="entry name" value="PTS_EIIA_TYPE_2_HIS"/>
    <property type="match status" value="1"/>
</dbReference>
<dbReference type="GO" id="GO:0009401">
    <property type="term" value="P:phosphoenolpyruvate-dependent sugar phosphotransferase system"/>
    <property type="evidence" value="ECO:0007669"/>
    <property type="project" value="UniProtKB-KW"/>
</dbReference>
<dbReference type="NCBIfam" id="TIGR00848">
    <property type="entry name" value="fruA"/>
    <property type="match status" value="1"/>
</dbReference>
<keyword evidence="1" id="KW-0813">Transport</keyword>
<dbReference type="Pfam" id="PF00359">
    <property type="entry name" value="PTS_EIIA_2"/>
    <property type="match status" value="1"/>
</dbReference>
<keyword evidence="2" id="KW-0597">Phosphoprotein</keyword>
<dbReference type="AlphaFoldDB" id="A0A926IJC9"/>
<dbReference type="Proteomes" id="UP000601171">
    <property type="component" value="Unassembled WGS sequence"/>
</dbReference>
<dbReference type="InterPro" id="IPR051541">
    <property type="entry name" value="PTS_SugarTrans_NitroReg"/>
</dbReference>
<evidence type="ECO:0000256" key="2">
    <source>
        <dbReference type="ARBA" id="ARBA00022553"/>
    </source>
</evidence>
<sequence length="149" mass="16906">MDLINENLIQINVMLKDKNEVINELAEMLYNDERTCNKEGLIQDILKREEEFSTSMGLGVAIPHAHTEHVNKPSLIFIKLSEAISWGNDDNVELIFGIANPSTNISNDHLKILAELARKLMDDEFRGKLVSIEDKKEALKIVSFLNNCI</sequence>
<protein>
    <submittedName>
        <fullName evidence="7">PTS sugar transporter subunit IIA</fullName>
    </submittedName>
</protein>
<dbReference type="CDD" id="cd00211">
    <property type="entry name" value="PTS_IIA_fru"/>
    <property type="match status" value="1"/>
</dbReference>
<evidence type="ECO:0000313" key="8">
    <source>
        <dbReference type="Proteomes" id="UP000601171"/>
    </source>
</evidence>
<comment type="caution">
    <text evidence="7">The sequence shown here is derived from an EMBL/GenBank/DDBJ whole genome shotgun (WGS) entry which is preliminary data.</text>
</comment>
<evidence type="ECO:0000256" key="3">
    <source>
        <dbReference type="ARBA" id="ARBA00022597"/>
    </source>
</evidence>
<dbReference type="PROSITE" id="PS51094">
    <property type="entry name" value="PTS_EIIA_TYPE_2"/>
    <property type="match status" value="1"/>
</dbReference>
<dbReference type="SUPFAM" id="SSF55804">
    <property type="entry name" value="Phoshotransferase/anion transport protein"/>
    <property type="match status" value="1"/>
</dbReference>
<proteinExistence type="predicted"/>
<dbReference type="PANTHER" id="PTHR47738:SF2">
    <property type="entry name" value="PTS SYSTEM FRUCTOSE-LIKE EIIA COMPONENT"/>
    <property type="match status" value="1"/>
</dbReference>
<accession>A0A926IJC9</accession>
<dbReference type="InterPro" id="IPR002178">
    <property type="entry name" value="PTS_EIIA_type-2_dom"/>
</dbReference>
<evidence type="ECO:0000256" key="4">
    <source>
        <dbReference type="ARBA" id="ARBA00022679"/>
    </source>
</evidence>
<dbReference type="RefSeq" id="WP_262428769.1">
    <property type="nucleotide sequence ID" value="NZ_JACRTG010000009.1"/>
</dbReference>
<evidence type="ECO:0000256" key="5">
    <source>
        <dbReference type="ARBA" id="ARBA00022683"/>
    </source>
</evidence>